<evidence type="ECO:0000313" key="7">
    <source>
        <dbReference type="Proteomes" id="UP000005850"/>
    </source>
</evidence>
<sequence>MKRQAINLIILCTLLSTLLSSIPSFITNPTVVYASPQSQQELVKWFKEAADEYNVPITLLISIGWIESMLDDHDGEPNNMNGYGFMNLMSNPKRKTLEEASEITGISTDELKTSTQSNIKGGAAILAKYQQDITKNKNHSKDYKDWVEAVKLYSGADSDEVRTHYAEDVFSLIENGFIDLSSEKLIKLPSENSKEYKGKKVLPQLDIKWISAHESNYDSTRRSAKDITHLVIHVMQGTYAGSIDWAQRDHGSMGASSAHYYVSDDGDITQMVDDRNVAYHARSANPYTIGIEHEGYIDDPKWFTNIMYRESAKLAAKLAYTYDIPISRRHIKGHSEYPNQTHTDPGGYWDWDYYMKNIKVYHDKFVNDGRK</sequence>
<dbReference type="SMART" id="SM00644">
    <property type="entry name" value="Ami_2"/>
    <property type="match status" value="1"/>
</dbReference>
<evidence type="ECO:0000256" key="2">
    <source>
        <dbReference type="ARBA" id="ARBA00011901"/>
    </source>
</evidence>
<dbReference type="InterPro" id="IPR002502">
    <property type="entry name" value="Amidase_domain"/>
</dbReference>
<dbReference type="InterPro" id="IPR051206">
    <property type="entry name" value="NAMLAA_amidase_2"/>
</dbReference>
<comment type="catalytic activity">
    <reaction evidence="1">
        <text>Hydrolyzes the link between N-acetylmuramoyl residues and L-amino acid residues in certain cell-wall glycopeptides.</text>
        <dbReference type="EC" id="3.5.1.28"/>
    </reaction>
</comment>
<gene>
    <name evidence="6" type="ORF">BRLA_c024140</name>
</gene>
<evidence type="ECO:0000256" key="1">
    <source>
        <dbReference type="ARBA" id="ARBA00001561"/>
    </source>
</evidence>
<dbReference type="KEGG" id="blr:BRLA_c024140"/>
<dbReference type="PANTHER" id="PTHR30417">
    <property type="entry name" value="N-ACETYLMURAMOYL-L-ALANINE AMIDASE AMID"/>
    <property type="match status" value="1"/>
</dbReference>
<dbReference type="STRING" id="1042163.BRLA_c024140"/>
<name>A0A075R4G9_BRELA</name>
<feature type="domain" description="N-acetylmuramoyl-L-alanine amidase" evidence="5">
    <location>
        <begin position="215"/>
        <end position="346"/>
    </location>
</feature>
<keyword evidence="7" id="KW-1185">Reference proteome</keyword>
<keyword evidence="4" id="KW-0961">Cell wall biogenesis/degradation</keyword>
<evidence type="ECO:0000256" key="4">
    <source>
        <dbReference type="ARBA" id="ARBA00023316"/>
    </source>
</evidence>
<dbReference type="SUPFAM" id="SSF53955">
    <property type="entry name" value="Lysozyme-like"/>
    <property type="match status" value="1"/>
</dbReference>
<dbReference type="Gene3D" id="1.10.530.10">
    <property type="match status" value="1"/>
</dbReference>
<reference evidence="6 7" key="1">
    <citation type="journal article" date="2011" name="J. Bacteriol.">
        <title>Genome sequence of Brevibacillus laterosporus LMG 15441, a pathogen of invertebrates.</title>
        <authorList>
            <person name="Djukic M."/>
            <person name="Poehlein A."/>
            <person name="Thurmer A."/>
            <person name="Daniel R."/>
        </authorList>
    </citation>
    <scope>NUCLEOTIDE SEQUENCE [LARGE SCALE GENOMIC DNA]</scope>
    <source>
        <strain evidence="6 7">LMG 15441</strain>
    </source>
</reference>
<dbReference type="EMBL" id="CP007806">
    <property type="protein sequence ID" value="AIG26734.1"/>
    <property type="molecule type" value="Genomic_DNA"/>
</dbReference>
<accession>A0A075R4G9</accession>
<dbReference type="Pfam" id="PF01464">
    <property type="entry name" value="SLT"/>
    <property type="match status" value="1"/>
</dbReference>
<dbReference type="InterPro" id="IPR023346">
    <property type="entry name" value="Lysozyme-like_dom_sf"/>
</dbReference>
<dbReference type="HOGENOM" id="CLU_015278_0_0_9"/>
<dbReference type="RefSeq" id="WP_003337661.1">
    <property type="nucleotide sequence ID" value="NZ_CP007806.1"/>
</dbReference>
<evidence type="ECO:0000256" key="3">
    <source>
        <dbReference type="ARBA" id="ARBA00022801"/>
    </source>
</evidence>
<dbReference type="EC" id="3.5.1.28" evidence="2"/>
<dbReference type="PANTHER" id="PTHR30417:SF1">
    <property type="entry name" value="N-ACETYLMURAMOYL-L-ALANINE AMIDASE AMID"/>
    <property type="match status" value="1"/>
</dbReference>
<proteinExistence type="predicted"/>
<organism evidence="6 7">
    <name type="scientific">Brevibacillus laterosporus LMG 15441</name>
    <dbReference type="NCBI Taxonomy" id="1042163"/>
    <lineage>
        <taxon>Bacteria</taxon>
        <taxon>Bacillati</taxon>
        <taxon>Bacillota</taxon>
        <taxon>Bacilli</taxon>
        <taxon>Bacillales</taxon>
        <taxon>Paenibacillaceae</taxon>
        <taxon>Brevibacillus</taxon>
    </lineage>
</organism>
<dbReference type="Pfam" id="PF01510">
    <property type="entry name" value="Amidase_2"/>
    <property type="match status" value="1"/>
</dbReference>
<dbReference type="Proteomes" id="UP000005850">
    <property type="component" value="Chromosome"/>
</dbReference>
<dbReference type="eggNOG" id="COG3023">
    <property type="taxonomic scope" value="Bacteria"/>
</dbReference>
<keyword evidence="3 6" id="KW-0378">Hydrolase</keyword>
<dbReference type="GO" id="GO:0009254">
    <property type="term" value="P:peptidoglycan turnover"/>
    <property type="evidence" value="ECO:0007669"/>
    <property type="project" value="TreeGrafter"/>
</dbReference>
<evidence type="ECO:0000259" key="5">
    <source>
        <dbReference type="SMART" id="SM00644"/>
    </source>
</evidence>
<dbReference type="InterPro" id="IPR008258">
    <property type="entry name" value="Transglycosylase_SLT_dom_1"/>
</dbReference>
<protein>
    <recommendedName>
        <fullName evidence="2">N-acetylmuramoyl-L-alanine amidase</fullName>
        <ecNumber evidence="2">3.5.1.28</ecNumber>
    </recommendedName>
</protein>
<dbReference type="SUPFAM" id="SSF55846">
    <property type="entry name" value="N-acetylmuramoyl-L-alanine amidase-like"/>
    <property type="match status" value="1"/>
</dbReference>
<dbReference type="InterPro" id="IPR036505">
    <property type="entry name" value="Amidase/PGRP_sf"/>
</dbReference>
<dbReference type="GO" id="GO:0008745">
    <property type="term" value="F:N-acetylmuramoyl-L-alanine amidase activity"/>
    <property type="evidence" value="ECO:0007669"/>
    <property type="project" value="UniProtKB-EC"/>
</dbReference>
<evidence type="ECO:0000313" key="6">
    <source>
        <dbReference type="EMBL" id="AIG26734.1"/>
    </source>
</evidence>
<dbReference type="CDD" id="cd06583">
    <property type="entry name" value="PGRP"/>
    <property type="match status" value="1"/>
</dbReference>
<dbReference type="Gene3D" id="3.40.80.10">
    <property type="entry name" value="Peptidoglycan recognition protein-like"/>
    <property type="match status" value="1"/>
</dbReference>
<dbReference type="GO" id="GO:0071555">
    <property type="term" value="P:cell wall organization"/>
    <property type="evidence" value="ECO:0007669"/>
    <property type="project" value="UniProtKB-KW"/>
</dbReference>
<dbReference type="AlphaFoldDB" id="A0A075R4G9"/>
<dbReference type="GO" id="GO:0009253">
    <property type="term" value="P:peptidoglycan catabolic process"/>
    <property type="evidence" value="ECO:0007669"/>
    <property type="project" value="InterPro"/>
</dbReference>